<accession>A0A9E7N7I2</accession>
<evidence type="ECO:0000313" key="2">
    <source>
        <dbReference type="Proteomes" id="UP001057427"/>
    </source>
</evidence>
<proteinExistence type="predicted"/>
<name>A0A9E7N7I2_9CAUD</name>
<sequence>MRAGQVKVAVPLSFGACGYVWRPNKTAAGMTKTDARRGQRRGPGEGVGLKLAVRGTTDALDMALVFCITRRNPDYLCLNKSGKARLARLRKRRAVTLR</sequence>
<dbReference type="EMBL" id="ON529858">
    <property type="protein sequence ID" value="UTC29804.1"/>
    <property type="molecule type" value="Genomic_DNA"/>
</dbReference>
<keyword evidence="2" id="KW-1185">Reference proteome</keyword>
<reference evidence="1" key="1">
    <citation type="submission" date="2022-05" db="EMBL/GenBank/DDBJ databases">
        <authorList>
            <person name="Friedrich I."/>
            <person name="Poehlein A."/>
            <person name="Schneider D."/>
            <person name="Hertel R."/>
            <person name="Daniel R."/>
        </authorList>
    </citation>
    <scope>NUCLEOTIDE SEQUENCE</scope>
</reference>
<dbReference type="Proteomes" id="UP001057427">
    <property type="component" value="Segment"/>
</dbReference>
<protein>
    <submittedName>
        <fullName evidence="1">Uncharacterized protein</fullName>
    </submittedName>
</protein>
<gene>
    <name evidence="1" type="ORF">BAJUN_01740</name>
</gene>
<organism evidence="1 2">
    <name type="scientific">Brevundimonas phage vB_BgoS-Bajun</name>
    <dbReference type="NCBI Taxonomy" id="2948594"/>
    <lineage>
        <taxon>Viruses</taxon>
        <taxon>Duplodnaviria</taxon>
        <taxon>Heunggongvirae</taxon>
        <taxon>Uroviricota</taxon>
        <taxon>Caudoviricetes</taxon>
        <taxon>Dolichocephalovirinae</taxon>
    </lineage>
</organism>
<evidence type="ECO:0000313" key="1">
    <source>
        <dbReference type="EMBL" id="UTC29804.1"/>
    </source>
</evidence>